<name>A0A1Z1WEU1_9ACTN</name>
<dbReference type="RefSeq" id="WP_159399578.1">
    <property type="nucleotide sequence ID" value="NZ_CP021748.1"/>
</dbReference>
<accession>A0A1Z1WEU1</accession>
<sequence length="52" mass="5119">MQNDMEQQLTSSAAAGDFAVEQMEELAAPGFMDGFAAGVGIAGGIAGAVALT</sequence>
<dbReference type="EMBL" id="CP021748">
    <property type="protein sequence ID" value="ARX84975.1"/>
    <property type="molecule type" value="Genomic_DNA"/>
</dbReference>
<evidence type="ECO:0000313" key="1">
    <source>
        <dbReference type="EMBL" id="ARX84975.1"/>
    </source>
</evidence>
<organism evidence="1 2">
    <name type="scientific">Streptomyces alboflavus</name>
    <dbReference type="NCBI Taxonomy" id="67267"/>
    <lineage>
        <taxon>Bacteria</taxon>
        <taxon>Bacillati</taxon>
        <taxon>Actinomycetota</taxon>
        <taxon>Actinomycetes</taxon>
        <taxon>Kitasatosporales</taxon>
        <taxon>Streptomycetaceae</taxon>
        <taxon>Streptomyces</taxon>
    </lineage>
</organism>
<dbReference type="AlphaFoldDB" id="A0A1Z1WEU1"/>
<dbReference type="Proteomes" id="UP000195880">
    <property type="component" value="Chromosome"/>
</dbReference>
<dbReference type="STRING" id="67267.GCA_000716675_04315"/>
<keyword evidence="2" id="KW-1185">Reference proteome</keyword>
<evidence type="ECO:0000313" key="2">
    <source>
        <dbReference type="Proteomes" id="UP000195880"/>
    </source>
</evidence>
<proteinExistence type="predicted"/>
<protein>
    <submittedName>
        <fullName evidence="1">Uncharacterized protein</fullName>
    </submittedName>
</protein>
<dbReference type="KEGG" id="salf:SMD44_04433"/>
<reference evidence="1 2" key="1">
    <citation type="submission" date="2017-05" db="EMBL/GenBank/DDBJ databases">
        <title>Streptomyces alboflavus Genome sequencing and assembly.</title>
        <authorList>
            <person name="Wang Y."/>
            <person name="Du B."/>
            <person name="Ding Y."/>
            <person name="Liu H."/>
            <person name="Hou Q."/>
            <person name="Liu K."/>
            <person name="Wang C."/>
            <person name="Yao L."/>
        </authorList>
    </citation>
    <scope>NUCLEOTIDE SEQUENCE [LARGE SCALE GENOMIC DNA]</scope>
    <source>
        <strain evidence="1 2">MDJK44</strain>
    </source>
</reference>
<gene>
    <name evidence="1" type="ORF">SMD44_04433</name>
</gene>